<evidence type="ECO:0000313" key="1">
    <source>
        <dbReference type="Proteomes" id="UP000790787"/>
    </source>
</evidence>
<accession>A0AC58SEV9</accession>
<organism evidence="1 2">
    <name type="scientific">Nicotiana tabacum</name>
    <name type="common">Common tobacco</name>
    <dbReference type="NCBI Taxonomy" id="4097"/>
    <lineage>
        <taxon>Eukaryota</taxon>
        <taxon>Viridiplantae</taxon>
        <taxon>Streptophyta</taxon>
        <taxon>Embryophyta</taxon>
        <taxon>Tracheophyta</taxon>
        <taxon>Spermatophyta</taxon>
        <taxon>Magnoliopsida</taxon>
        <taxon>eudicotyledons</taxon>
        <taxon>Gunneridae</taxon>
        <taxon>Pentapetalae</taxon>
        <taxon>asterids</taxon>
        <taxon>lamiids</taxon>
        <taxon>Solanales</taxon>
        <taxon>Solanaceae</taxon>
        <taxon>Nicotianoideae</taxon>
        <taxon>Nicotianeae</taxon>
        <taxon>Nicotiana</taxon>
    </lineage>
</organism>
<protein>
    <submittedName>
        <fullName evidence="2">Uncharacterized protein LOC142167215</fullName>
    </submittedName>
</protein>
<reference evidence="2" key="2">
    <citation type="submission" date="2025-08" db="UniProtKB">
        <authorList>
            <consortium name="RefSeq"/>
        </authorList>
    </citation>
    <scope>IDENTIFICATION</scope>
    <source>
        <tissue evidence="2">Leaf</tissue>
    </source>
</reference>
<dbReference type="RefSeq" id="XP_075083474.1">
    <property type="nucleotide sequence ID" value="XM_075227373.1"/>
</dbReference>
<sequence>MNAIIWNIRSVNTKKAFERLVTMYRQHHFRFVGLMEPMQQSRKLERYIRRIEFAQAFVNISNKIWAFIDDEYEVTILFDMPQQLTLKLIDTNSHKELILTLVYAKCDHIERIELWDTLYALASDMTTPWIVGGYFNGSIYTWWNGRTDEDCILKRLDRVFANMEFQCDPNYVVKENWCVDFATNPFILFNHKLKKLKRALSVWNKATYGDIFQKIARLEELVLIHEAQFELQPTLLNRERLHKVQAELIRYLAIEEEFWRQKSGMAWFKDGNRNTKFFHVQVNGRRRRLQLKRIQNNEGNWIEGNE</sequence>
<name>A0AC58SEV9_TOBAC</name>
<keyword evidence="1" id="KW-1185">Reference proteome</keyword>
<reference evidence="1" key="1">
    <citation type="journal article" date="2014" name="Nat. Commun.">
        <title>The tobacco genome sequence and its comparison with those of tomato and potato.</title>
        <authorList>
            <person name="Sierro N."/>
            <person name="Battey J.N."/>
            <person name="Ouadi S."/>
            <person name="Bakaher N."/>
            <person name="Bovet L."/>
            <person name="Willig A."/>
            <person name="Goepfert S."/>
            <person name="Peitsch M.C."/>
            <person name="Ivanov N.V."/>
        </authorList>
    </citation>
    <scope>NUCLEOTIDE SEQUENCE [LARGE SCALE GENOMIC DNA]</scope>
</reference>
<proteinExistence type="predicted"/>
<gene>
    <name evidence="2" type="primary">LOC142167215</name>
</gene>
<evidence type="ECO:0000313" key="2">
    <source>
        <dbReference type="RefSeq" id="XP_075083474.1"/>
    </source>
</evidence>
<dbReference type="Proteomes" id="UP000790787">
    <property type="component" value="Chromosome 12"/>
</dbReference>